<reference evidence="2 3" key="1">
    <citation type="submission" date="2014-07" db="EMBL/GenBank/DDBJ databases">
        <title>Expanding our view of genomic diversity in Candidatus Accumulibacter clades.</title>
        <authorList>
            <person name="Skennerton C.T."/>
            <person name="Barr J.J."/>
            <person name="Slater F.R."/>
            <person name="Bond P.L."/>
            <person name="Tyson G.W."/>
        </authorList>
    </citation>
    <scope>NUCLEOTIDE SEQUENCE [LARGE SCALE GENOMIC DNA]</scope>
    <source>
        <strain evidence="3">SK-01</strain>
    </source>
</reference>
<feature type="region of interest" description="Disordered" evidence="1">
    <location>
        <begin position="95"/>
        <end position="116"/>
    </location>
</feature>
<proteinExistence type="predicted"/>
<accession>A0A084Y2C0</accession>
<feature type="compositionally biased region" description="Low complexity" evidence="1">
    <location>
        <begin position="28"/>
        <end position="40"/>
    </location>
</feature>
<evidence type="ECO:0000313" key="3">
    <source>
        <dbReference type="Proteomes" id="UP000019812"/>
    </source>
</evidence>
<protein>
    <submittedName>
        <fullName evidence="2">Uncharacterized protein</fullName>
    </submittedName>
</protein>
<organism evidence="2 3">
    <name type="scientific">Candidatus Accumulibacter vicinus</name>
    <dbReference type="NCBI Taxonomy" id="2954382"/>
    <lineage>
        <taxon>Bacteria</taxon>
        <taxon>Pseudomonadati</taxon>
        <taxon>Pseudomonadota</taxon>
        <taxon>Betaproteobacteria</taxon>
        <taxon>Candidatus Accumulibacter</taxon>
    </lineage>
</organism>
<gene>
    <name evidence="2" type="ORF">CAPSK01_001719</name>
</gene>
<sequence length="325" mass="35459">MEKDLSYFMEHPEEFDQLSDEDRMSLHIGESIEGEITGESPDASTEKSAEGATKNEAQTAAEEPIVVVAKDGKHTIPFEELQRARDEAKYWQAQAEEASRLAQQSQSEQQQNQPAAVDLKQLRRELREAMLLENDARIEELEAQIDEEISCKAEARAIQVLQQQAAQAEERAISATAEILIKTYPDLDHTKPGANLEAIATVQALSAMYVNKGSTRAQALVDAVDRVAKLYGMGEKAKADLPDEAAMAKAEADLPDEAAMAKAEKVIAQASAKAKVPSSLSSIPAAATPPTDELQALSSMSVQQVQDKLMSMPREKILAVLSRQM</sequence>
<evidence type="ECO:0000256" key="1">
    <source>
        <dbReference type="SAM" id="MobiDB-lite"/>
    </source>
</evidence>
<dbReference type="STRING" id="1457154.CAPSK01_001719"/>
<evidence type="ECO:0000313" key="2">
    <source>
        <dbReference type="EMBL" id="KFB68864.1"/>
    </source>
</evidence>
<comment type="caution">
    <text evidence="2">The sequence shown here is derived from an EMBL/GenBank/DDBJ whole genome shotgun (WGS) entry which is preliminary data.</text>
</comment>
<feature type="compositionally biased region" description="Basic and acidic residues" evidence="1">
    <location>
        <begin position="1"/>
        <end position="25"/>
    </location>
</feature>
<dbReference type="AlphaFoldDB" id="A0A084Y2C0"/>
<dbReference type="EMBL" id="JDSS02000019">
    <property type="protein sequence ID" value="KFB68864.1"/>
    <property type="molecule type" value="Genomic_DNA"/>
</dbReference>
<name>A0A084Y2C0_9PROT</name>
<dbReference type="RefSeq" id="WP_034924677.1">
    <property type="nucleotide sequence ID" value="NZ_JDSS02000019.1"/>
</dbReference>
<feature type="region of interest" description="Disordered" evidence="1">
    <location>
        <begin position="1"/>
        <end position="60"/>
    </location>
</feature>
<dbReference type="Proteomes" id="UP000019812">
    <property type="component" value="Unassembled WGS sequence"/>
</dbReference>